<dbReference type="EMBL" id="DS235761">
    <property type="protein sequence ID" value="EEB16621.1"/>
    <property type="molecule type" value="Genomic_DNA"/>
</dbReference>
<dbReference type="KEGG" id="phu:Phum_PHUM430250"/>
<proteinExistence type="predicted"/>
<dbReference type="CTD" id="8230160"/>
<dbReference type="EnsemblMetazoa" id="PHUM430250-RA">
    <property type="protein sequence ID" value="PHUM430250-PA"/>
    <property type="gene ID" value="PHUM430250"/>
</dbReference>
<feature type="compositionally biased region" description="Basic and acidic residues" evidence="1">
    <location>
        <begin position="599"/>
        <end position="620"/>
    </location>
</feature>
<evidence type="ECO:0000256" key="1">
    <source>
        <dbReference type="SAM" id="MobiDB-lite"/>
    </source>
</evidence>
<dbReference type="RefSeq" id="XP_002429359.1">
    <property type="nucleotide sequence ID" value="XM_002429314.1"/>
</dbReference>
<accession>E0VTB5</accession>
<gene>
    <name evidence="3" type="primary">8230160</name>
    <name evidence="2" type="ORF">Phum_PHUM430250</name>
</gene>
<dbReference type="GeneID" id="8230160"/>
<feature type="region of interest" description="Disordered" evidence="1">
    <location>
        <begin position="554"/>
        <end position="620"/>
    </location>
</feature>
<dbReference type="HOGENOM" id="CLU_340763_0_0_1"/>
<reference evidence="3" key="3">
    <citation type="submission" date="2020-05" db="UniProtKB">
        <authorList>
            <consortium name="EnsemblMetazoa"/>
        </authorList>
    </citation>
    <scope>IDENTIFICATION</scope>
    <source>
        <strain evidence="3">USDA</strain>
    </source>
</reference>
<feature type="compositionally biased region" description="Low complexity" evidence="1">
    <location>
        <begin position="54"/>
        <end position="66"/>
    </location>
</feature>
<name>E0VTB5_PEDHC</name>
<dbReference type="InParanoid" id="E0VTB5"/>
<feature type="compositionally biased region" description="Basic and acidic residues" evidence="1">
    <location>
        <begin position="557"/>
        <end position="568"/>
    </location>
</feature>
<dbReference type="VEuPathDB" id="VectorBase:PHUM430250"/>
<dbReference type="Proteomes" id="UP000009046">
    <property type="component" value="Unassembled WGS sequence"/>
</dbReference>
<dbReference type="AlphaFoldDB" id="E0VTB5"/>
<evidence type="ECO:0000313" key="3">
    <source>
        <dbReference type="EnsemblMetazoa" id="PHUM430250-PA"/>
    </source>
</evidence>
<evidence type="ECO:0000313" key="4">
    <source>
        <dbReference type="Proteomes" id="UP000009046"/>
    </source>
</evidence>
<feature type="region of interest" description="Disordered" evidence="1">
    <location>
        <begin position="50"/>
        <end position="132"/>
    </location>
</feature>
<organism>
    <name type="scientific">Pediculus humanus subsp. corporis</name>
    <name type="common">Body louse</name>
    <dbReference type="NCBI Taxonomy" id="121224"/>
    <lineage>
        <taxon>Eukaryota</taxon>
        <taxon>Metazoa</taxon>
        <taxon>Ecdysozoa</taxon>
        <taxon>Arthropoda</taxon>
        <taxon>Hexapoda</taxon>
        <taxon>Insecta</taxon>
        <taxon>Pterygota</taxon>
        <taxon>Neoptera</taxon>
        <taxon>Paraneoptera</taxon>
        <taxon>Psocodea</taxon>
        <taxon>Troctomorpha</taxon>
        <taxon>Phthiraptera</taxon>
        <taxon>Anoplura</taxon>
        <taxon>Pediculidae</taxon>
        <taxon>Pediculus</taxon>
    </lineage>
</organism>
<evidence type="ECO:0000313" key="2">
    <source>
        <dbReference type="EMBL" id="EEB16621.1"/>
    </source>
</evidence>
<sequence>MKNEKINKNHSNVSIDFDYNYEDCRDDNDDENEGKVKPCYKKRIIKIRRIGKTSNNNNNSVEKNNSPFRRRNDNNNNKNKKDGGRPPKGGDKKFYINIDYKNLLSKRDNNNPTTENNYEKKKDLNVQNESFPTESHRQQLFIQFWTTAQYNYDMNKITNPPNYDENFQIKKKSSSDFNLKKKSNDPRENHLKFEDKIWKSKVLETATTLDGNFLTDNNSNNNDDDDDDDKSMDGFEMRILKKLISDVMLHKKYVEINKMESKRNLLQDISRGSDVEYESLEEKNVLVNGDEITSNDDDDNNNNNNNNNSYCYFLNKTITNDLDLGDGNCKNLIDFTDDDKKNVNDGDEIIIRDVEENNRLEKMENDLENDLESFYDEGDEEKTKGCLQEMISSDEFTDAVEDVFIDKEDGLNNTTGRGGGGVKRVEFRKNPSLDNILTIKEEDNLIENQGSDESFSLYYSKAADLASPLLDMKRFIYPDHIHYSYKHVKKKGFDVDLNGSLPLLVRQSLTMNDPINVKKMSLSQKPEMKITRKPMDLSFAASTAFSEWQNLEQYDPNETHNKKEDVQHSKFLNKKKNINNGENEEWENGKKICSKRNSRHDDDDNNTARDEKSRKGLDLEKGRTESYEKFMKKCPKGEMWIHEKLYKTYKKFNKNYCPDVKVKTDSKPPTQISSTQLHSNKGRINSTYNPAIFLNENKSRVERDKKIETPKERTKDMFAKLEREILFQSKNFQKHKKIYKVLPFGVGCAGMLGLPSPCLPPPCLPPPCLPPPCLPGSPLVPSSMLLSSMLGASGACLPVGVPPCLSPAVPFLPPACLGSVLPVPLVPSACVCK</sequence>
<reference evidence="2" key="2">
    <citation type="submission" date="2007-04" db="EMBL/GenBank/DDBJ databases">
        <title>The genome of the human body louse.</title>
        <authorList>
            <consortium name="The Human Body Louse Genome Consortium"/>
            <person name="Kirkness E."/>
            <person name="Walenz B."/>
            <person name="Hass B."/>
            <person name="Bruggner R."/>
            <person name="Strausberg R."/>
        </authorList>
    </citation>
    <scope>NUCLEOTIDE SEQUENCE</scope>
    <source>
        <strain evidence="2">USDA</strain>
    </source>
</reference>
<keyword evidence="4" id="KW-1185">Reference proteome</keyword>
<feature type="compositionally biased region" description="Basic and acidic residues" evidence="1">
    <location>
        <begin position="79"/>
        <end position="94"/>
    </location>
</feature>
<protein>
    <submittedName>
        <fullName evidence="2 3">Uncharacterized protein</fullName>
    </submittedName>
</protein>
<reference evidence="2" key="1">
    <citation type="submission" date="2007-04" db="EMBL/GenBank/DDBJ databases">
        <title>Annotation of Pediculus humanus corporis strain USDA.</title>
        <authorList>
            <person name="Kirkness E."/>
            <person name="Hannick L."/>
            <person name="Hass B."/>
            <person name="Bruggner R."/>
            <person name="Lawson D."/>
            <person name="Bidwell S."/>
            <person name="Joardar V."/>
            <person name="Caler E."/>
            <person name="Walenz B."/>
            <person name="Inman J."/>
            <person name="Schobel S."/>
            <person name="Galinsky K."/>
            <person name="Amedeo P."/>
            <person name="Strausberg R."/>
        </authorList>
    </citation>
    <scope>NUCLEOTIDE SEQUENCE</scope>
    <source>
        <strain evidence="2">USDA</strain>
    </source>
</reference>
<dbReference type="EMBL" id="AAZO01005251">
    <property type="status" value="NOT_ANNOTATED_CDS"/>
    <property type="molecule type" value="Genomic_DNA"/>
</dbReference>